<dbReference type="Proteomes" id="UP000887540">
    <property type="component" value="Unplaced"/>
</dbReference>
<organism evidence="1 2">
    <name type="scientific">Acrobeloides nanus</name>
    <dbReference type="NCBI Taxonomy" id="290746"/>
    <lineage>
        <taxon>Eukaryota</taxon>
        <taxon>Metazoa</taxon>
        <taxon>Ecdysozoa</taxon>
        <taxon>Nematoda</taxon>
        <taxon>Chromadorea</taxon>
        <taxon>Rhabditida</taxon>
        <taxon>Tylenchina</taxon>
        <taxon>Cephalobomorpha</taxon>
        <taxon>Cephaloboidea</taxon>
        <taxon>Cephalobidae</taxon>
        <taxon>Acrobeloides</taxon>
    </lineage>
</organism>
<proteinExistence type="predicted"/>
<keyword evidence="1" id="KW-1185">Reference proteome</keyword>
<evidence type="ECO:0000313" key="2">
    <source>
        <dbReference type="WBParaSite" id="ACRNAN_scaffold8803.g18042.t1"/>
    </source>
</evidence>
<protein>
    <submittedName>
        <fullName evidence="2">Uncharacterized protein</fullName>
    </submittedName>
</protein>
<name>A0A914EKH1_9BILA</name>
<sequence length="196" mass="21537">MASKLTKQELSNLQRGISLGGQRMPSTGEFHELLPIFNSDGESEFEEEISYQSGIISNRMMRKKQAVPSKSNGQGIINRFDSSSSESIEAGYSPPRFAYRRKIFNPANAPPAGISQQGQEDLFASFEAQGSVSTVFENTCSQNSSVVPNPSPISYVPRPLSPIDLVVPKDRAQPPPSPVSTVRVSHYFEHLMPHPN</sequence>
<dbReference type="AlphaFoldDB" id="A0A914EKH1"/>
<accession>A0A914EKH1</accession>
<reference evidence="2" key="1">
    <citation type="submission" date="2022-11" db="UniProtKB">
        <authorList>
            <consortium name="WormBaseParasite"/>
        </authorList>
    </citation>
    <scope>IDENTIFICATION</scope>
</reference>
<evidence type="ECO:0000313" key="1">
    <source>
        <dbReference type="Proteomes" id="UP000887540"/>
    </source>
</evidence>
<dbReference type="WBParaSite" id="ACRNAN_scaffold8803.g18042.t1">
    <property type="protein sequence ID" value="ACRNAN_scaffold8803.g18042.t1"/>
    <property type="gene ID" value="ACRNAN_scaffold8803.g18042"/>
</dbReference>